<dbReference type="Proteomes" id="UP000279259">
    <property type="component" value="Unassembled WGS sequence"/>
</dbReference>
<evidence type="ECO:0000313" key="2">
    <source>
        <dbReference type="EMBL" id="RSH94112.1"/>
    </source>
</evidence>
<keyword evidence="3" id="KW-1185">Reference proteome</keyword>
<protein>
    <recommendedName>
        <fullName evidence="4">HpcH/HpaI aldolase/citrate lyase domain-containing protein</fullName>
    </recommendedName>
</protein>
<organism evidence="2 3">
    <name type="scientific">Saitozyma podzolica</name>
    <dbReference type="NCBI Taxonomy" id="1890683"/>
    <lineage>
        <taxon>Eukaryota</taxon>
        <taxon>Fungi</taxon>
        <taxon>Dikarya</taxon>
        <taxon>Basidiomycota</taxon>
        <taxon>Agaricomycotina</taxon>
        <taxon>Tremellomycetes</taxon>
        <taxon>Tremellales</taxon>
        <taxon>Trimorphomycetaceae</taxon>
        <taxon>Saitozyma</taxon>
    </lineage>
</organism>
<feature type="region of interest" description="Disordered" evidence="1">
    <location>
        <begin position="93"/>
        <end position="119"/>
    </location>
</feature>
<proteinExistence type="predicted"/>
<accession>A0A427YSQ4</accession>
<comment type="caution">
    <text evidence="2">The sequence shown here is derived from an EMBL/GenBank/DDBJ whole genome shotgun (WGS) entry which is preliminary data.</text>
</comment>
<evidence type="ECO:0008006" key="4">
    <source>
        <dbReference type="Google" id="ProtNLM"/>
    </source>
</evidence>
<reference evidence="2 3" key="1">
    <citation type="submission" date="2018-11" db="EMBL/GenBank/DDBJ databases">
        <title>Genome sequence of Saitozyma podzolica DSM 27192.</title>
        <authorList>
            <person name="Aliyu H."/>
            <person name="Gorte O."/>
            <person name="Ochsenreither K."/>
        </authorList>
    </citation>
    <scope>NUCLEOTIDE SEQUENCE [LARGE SCALE GENOMIC DNA]</scope>
    <source>
        <strain evidence="2 3">DSM 27192</strain>
    </source>
</reference>
<dbReference type="AlphaFoldDB" id="A0A427YSQ4"/>
<evidence type="ECO:0000313" key="3">
    <source>
        <dbReference type="Proteomes" id="UP000279259"/>
    </source>
</evidence>
<evidence type="ECO:0000256" key="1">
    <source>
        <dbReference type="SAM" id="MobiDB-lite"/>
    </source>
</evidence>
<feature type="compositionally biased region" description="Gly residues" evidence="1">
    <location>
        <begin position="101"/>
        <end position="119"/>
    </location>
</feature>
<name>A0A427YSQ4_9TREE</name>
<dbReference type="EMBL" id="RSCD01000003">
    <property type="protein sequence ID" value="RSH94112.1"/>
    <property type="molecule type" value="Genomic_DNA"/>
</dbReference>
<gene>
    <name evidence="2" type="ORF">EHS25_006766</name>
</gene>
<sequence length="160" mass="16343">MSAPLSPSDLAAKAQVDALIRPNFLKDHMDSGALGFSFGITSAHSAEVVHFAKIAGYTAILMNLEHQRTGLETACELSCAALNLGIASRPPGADSLSGRDAGAGAGAGAGVSTGAGAGAGPGTPIDPWHITTTPLTQHPQYLTHHRRSVVPERLDLASAR</sequence>